<dbReference type="Proteomes" id="UP000051952">
    <property type="component" value="Unassembled WGS sequence"/>
</dbReference>
<protein>
    <recommendedName>
        <fullName evidence="3">Zinc finger protein</fullName>
    </recommendedName>
</protein>
<evidence type="ECO:0008006" key="3">
    <source>
        <dbReference type="Google" id="ProtNLM"/>
    </source>
</evidence>
<evidence type="ECO:0000313" key="2">
    <source>
        <dbReference type="Proteomes" id="UP000051952"/>
    </source>
</evidence>
<name>A0A0S4JDW8_BODSA</name>
<proteinExistence type="predicted"/>
<keyword evidence="2" id="KW-1185">Reference proteome</keyword>
<organism evidence="1 2">
    <name type="scientific">Bodo saltans</name>
    <name type="common">Flagellated protozoan</name>
    <dbReference type="NCBI Taxonomy" id="75058"/>
    <lineage>
        <taxon>Eukaryota</taxon>
        <taxon>Discoba</taxon>
        <taxon>Euglenozoa</taxon>
        <taxon>Kinetoplastea</taxon>
        <taxon>Metakinetoplastina</taxon>
        <taxon>Eubodonida</taxon>
        <taxon>Bodonidae</taxon>
        <taxon>Bodo</taxon>
    </lineage>
</organism>
<gene>
    <name evidence="1" type="ORF">BSAL_09815</name>
</gene>
<dbReference type="EMBL" id="CYKH01001507">
    <property type="protein sequence ID" value="CUG87371.1"/>
    <property type="molecule type" value="Genomic_DNA"/>
</dbReference>
<dbReference type="AlphaFoldDB" id="A0A0S4JDW8"/>
<reference evidence="2" key="1">
    <citation type="submission" date="2015-09" db="EMBL/GenBank/DDBJ databases">
        <authorList>
            <consortium name="Pathogen Informatics"/>
        </authorList>
    </citation>
    <scope>NUCLEOTIDE SEQUENCE [LARGE SCALE GENOMIC DNA]</scope>
    <source>
        <strain evidence="2">Lake Konstanz</strain>
    </source>
</reference>
<evidence type="ECO:0000313" key="1">
    <source>
        <dbReference type="EMBL" id="CUG87371.1"/>
    </source>
</evidence>
<sequence>MEPWRQHLESGFSALNKKTNRVVETVSDSLKAAMSNMECEHCQLKCFDADMLVLPCAHHHCNDCIGDQLERLVGFIERRYPLVNSDGTNGILVCSKCHEVCVVKQKTVFSGSLHSKDRGNARRIVFEIDQERTSKLRNGSEVRRGFENQRRTPLGRFCSSSLLPFERSAFTKSEKNEALDFEKIDHEMSQNKKCWIEDWMFDKSCGDPQGWQYATNWSNQKKDWSLEPSAVKFVRRRLLIRACVSEAALQGK</sequence>
<accession>A0A0S4JDW8</accession>
<dbReference type="VEuPathDB" id="TriTrypDB:BSAL_09815"/>